<keyword evidence="3" id="KW-1185">Reference proteome</keyword>
<dbReference type="EMBL" id="CAJJDM010000027">
    <property type="protein sequence ID" value="CAD8059149.1"/>
    <property type="molecule type" value="Genomic_DNA"/>
</dbReference>
<feature type="compositionally biased region" description="Low complexity" evidence="1">
    <location>
        <begin position="248"/>
        <end position="258"/>
    </location>
</feature>
<organism evidence="2 3">
    <name type="scientific">Paramecium primaurelia</name>
    <dbReference type="NCBI Taxonomy" id="5886"/>
    <lineage>
        <taxon>Eukaryota</taxon>
        <taxon>Sar</taxon>
        <taxon>Alveolata</taxon>
        <taxon>Ciliophora</taxon>
        <taxon>Intramacronucleata</taxon>
        <taxon>Oligohymenophorea</taxon>
        <taxon>Peniculida</taxon>
        <taxon>Parameciidae</taxon>
        <taxon>Paramecium</taxon>
    </lineage>
</organism>
<dbReference type="OMA" id="SNQNKQC"/>
<gene>
    <name evidence="2" type="ORF">PPRIM_AZ9-3.1.T0280256</name>
</gene>
<evidence type="ECO:0000256" key="1">
    <source>
        <dbReference type="SAM" id="MobiDB-lite"/>
    </source>
</evidence>
<feature type="region of interest" description="Disordered" evidence="1">
    <location>
        <begin position="248"/>
        <end position="282"/>
    </location>
</feature>
<feature type="region of interest" description="Disordered" evidence="1">
    <location>
        <begin position="391"/>
        <end position="414"/>
    </location>
</feature>
<dbReference type="Proteomes" id="UP000688137">
    <property type="component" value="Unassembled WGS sequence"/>
</dbReference>
<feature type="compositionally biased region" description="Basic residues" evidence="1">
    <location>
        <begin position="133"/>
        <end position="150"/>
    </location>
</feature>
<name>A0A8S1KUS5_PARPR</name>
<feature type="region of interest" description="Disordered" evidence="1">
    <location>
        <begin position="108"/>
        <end position="164"/>
    </location>
</feature>
<sequence>MHKFLFGNRRKNISSYNPFGSQKNMKPGIITKIKNKIQGLFQPTINSQSLIQRIQSFDDKNLEQELSNQFKNNLVLIDRIIPNKDDIIILKRKSICPFEQYLKEEMDSDKKISKETQTDMSSKPNDSQIKTSNVKKQKKFKKEHSKIYKSRKMEENPKQLEFNQNKQNFKQNLNQKYEKQSEYQFNYSNKRLKQFDSFTESSIPIKQKGETSDYLSPVKILENQSIIQKDDNNNLKCDSFLKELKVSSSSAQSPSNNNHFKDELNKNNKFSSSTGSNSKGEGNETILSFKNVYFQQEPQENKKDIDQNKKPLIIQQNQEQEFENNQKSNETYIQNLNQVNNIGLNQNQFDFQQENNMIIKKENNNNLKDKDIKQENQQIQTIDVIEKQIKGNKQQEAENNEQNNIQNSSILDSNSNNKQFHAVKQCHIETNTNIQLQNQISQQQDINNEQQLENQQFLNQNLLSQNEQQDYLSEKTSKFQNSLPQQNNDIQKNILQTSFLNNQNKQTVDKSIKEQNPFLTQSSNISSDQISLYFQAFSTSNQNKQCQPQNQNQPIIDLFKISTQQPQQIINNKPQDKQNTQNLLQNSINFGNAKILQYSTNKQMEIIEQAPTQINQIIQGKQQDFEIAQLNYQQQPNQQNNLFQQQQNYPQQLIQQQSFQFQNLFSQQQQTSNQISSLNLFQTNTYQQQQNDINNKPLFLKNDVLSLFQDTKKSDRDIFQTPQYQQTSQSLNNSFNKVKKKQRINNC</sequence>
<evidence type="ECO:0000313" key="2">
    <source>
        <dbReference type="EMBL" id="CAD8059149.1"/>
    </source>
</evidence>
<feature type="compositionally biased region" description="Polar residues" evidence="1">
    <location>
        <begin position="267"/>
        <end position="282"/>
    </location>
</feature>
<proteinExistence type="predicted"/>
<feature type="compositionally biased region" description="Basic and acidic residues" evidence="1">
    <location>
        <begin position="108"/>
        <end position="117"/>
    </location>
</feature>
<accession>A0A8S1KUS5</accession>
<dbReference type="AlphaFoldDB" id="A0A8S1KUS5"/>
<feature type="compositionally biased region" description="Polar residues" evidence="1">
    <location>
        <begin position="118"/>
        <end position="129"/>
    </location>
</feature>
<protein>
    <submittedName>
        <fullName evidence="2">Uncharacterized protein</fullName>
    </submittedName>
</protein>
<comment type="caution">
    <text evidence="2">The sequence shown here is derived from an EMBL/GenBank/DDBJ whole genome shotgun (WGS) entry which is preliminary data.</text>
</comment>
<reference evidence="2" key="1">
    <citation type="submission" date="2021-01" db="EMBL/GenBank/DDBJ databases">
        <authorList>
            <consortium name="Genoscope - CEA"/>
            <person name="William W."/>
        </authorList>
    </citation>
    <scope>NUCLEOTIDE SEQUENCE</scope>
</reference>
<evidence type="ECO:0000313" key="3">
    <source>
        <dbReference type="Proteomes" id="UP000688137"/>
    </source>
</evidence>